<name>A0AAE0KNQ4_9CHLO</name>
<dbReference type="Gene3D" id="3.40.50.150">
    <property type="entry name" value="Vaccinia Virus protein VP39"/>
    <property type="match status" value="1"/>
</dbReference>
<comment type="caution">
    <text evidence="3">The sequence shown here is derived from an EMBL/GenBank/DDBJ whole genome shotgun (WGS) entry which is preliminary data.</text>
</comment>
<dbReference type="Gene3D" id="2.70.160.11">
    <property type="entry name" value="Hnrnp arginine n-methyltransferase1"/>
    <property type="match status" value="1"/>
</dbReference>
<keyword evidence="1" id="KW-0949">S-adenosyl-L-methionine</keyword>
<sequence>PEAAEGSSHATVRGYAQGPASQARRQLVYFLPGAADVHSGAGWKLRVECDGSSSRSGPGLTFSLVPPPERASGLAGCGAPALLDAGAVAVERWHFGMLNDHRRNDAYDTAITAGLERLTMERRSCAGDAGGPEAREHAVTGCWRPDGKGHGTHDLRRNPASSQLNSSMVKSFTYPADFRLVREVAWMDGQEARLQAGLEVSRQALRSAGGVDGWAGGAAHVVLSEVLDDGLLGEGVIPTVAHARRHLAVPGAMVIPAAATVYAMLVECPAQPEPLQMPAASFRRLLLDAGSALAPLDLSALDHLWPANQRRYTHIRLDRLQHRALSDAFPVFGFDFDLPLEDPASAADYSRERQFEAQSTAGGWANAVVFWFTLTLVRDESGGRQMADICTYPPATQACNAKDSSRCWNQAIQFLPKPVKITPGASVSIKAFHSPTRVVFKDVKVL</sequence>
<dbReference type="InterPro" id="IPR029063">
    <property type="entry name" value="SAM-dependent_MTases_sf"/>
</dbReference>
<dbReference type="GO" id="GO:0016274">
    <property type="term" value="F:protein-arginine N-methyltransferase activity"/>
    <property type="evidence" value="ECO:0007669"/>
    <property type="project" value="InterPro"/>
</dbReference>
<evidence type="ECO:0000256" key="2">
    <source>
        <dbReference type="SAM" id="MobiDB-lite"/>
    </source>
</evidence>
<evidence type="ECO:0000313" key="4">
    <source>
        <dbReference type="Proteomes" id="UP001190700"/>
    </source>
</evidence>
<feature type="non-terminal residue" evidence="3">
    <location>
        <position position="1"/>
    </location>
</feature>
<dbReference type="Proteomes" id="UP001190700">
    <property type="component" value="Unassembled WGS sequence"/>
</dbReference>
<dbReference type="AlphaFoldDB" id="A0AAE0KNQ4"/>
<feature type="region of interest" description="Disordered" evidence="2">
    <location>
        <begin position="143"/>
        <end position="162"/>
    </location>
</feature>
<proteinExistence type="predicted"/>
<evidence type="ECO:0000313" key="3">
    <source>
        <dbReference type="EMBL" id="KAK3255005.1"/>
    </source>
</evidence>
<evidence type="ECO:0000256" key="1">
    <source>
        <dbReference type="ARBA" id="ARBA00022691"/>
    </source>
</evidence>
<accession>A0AAE0KNQ4</accession>
<protein>
    <submittedName>
        <fullName evidence="3">Uncharacterized protein</fullName>
    </submittedName>
</protein>
<feature type="compositionally biased region" description="Basic and acidic residues" evidence="2">
    <location>
        <begin position="145"/>
        <end position="157"/>
    </location>
</feature>
<dbReference type="GO" id="GO:0042054">
    <property type="term" value="F:histone methyltransferase activity"/>
    <property type="evidence" value="ECO:0007669"/>
    <property type="project" value="TreeGrafter"/>
</dbReference>
<reference evidence="3 4" key="1">
    <citation type="journal article" date="2015" name="Genome Biol. Evol.">
        <title>Comparative Genomics of a Bacterivorous Green Alga Reveals Evolutionary Causalities and Consequences of Phago-Mixotrophic Mode of Nutrition.</title>
        <authorList>
            <person name="Burns J.A."/>
            <person name="Paasch A."/>
            <person name="Narechania A."/>
            <person name="Kim E."/>
        </authorList>
    </citation>
    <scope>NUCLEOTIDE SEQUENCE [LARGE SCALE GENOMIC DNA]</scope>
    <source>
        <strain evidence="3 4">PLY_AMNH</strain>
    </source>
</reference>
<dbReference type="PANTHER" id="PTHR11006:SF4">
    <property type="entry name" value="PROTEIN ARGININE N-METHYLTRANSFERASE 7"/>
    <property type="match status" value="1"/>
</dbReference>
<dbReference type="PANTHER" id="PTHR11006">
    <property type="entry name" value="PROTEIN ARGININE N-METHYLTRANSFERASE"/>
    <property type="match status" value="1"/>
</dbReference>
<keyword evidence="4" id="KW-1185">Reference proteome</keyword>
<gene>
    <name evidence="3" type="ORF">CYMTET_35795</name>
</gene>
<dbReference type="InterPro" id="IPR025799">
    <property type="entry name" value="Arg_MeTrfase"/>
</dbReference>
<dbReference type="SUPFAM" id="SSF53335">
    <property type="entry name" value="S-adenosyl-L-methionine-dependent methyltransferases"/>
    <property type="match status" value="1"/>
</dbReference>
<dbReference type="EMBL" id="LGRX02022924">
    <property type="protein sequence ID" value="KAK3255005.1"/>
    <property type="molecule type" value="Genomic_DNA"/>
</dbReference>
<organism evidence="3 4">
    <name type="scientific">Cymbomonas tetramitiformis</name>
    <dbReference type="NCBI Taxonomy" id="36881"/>
    <lineage>
        <taxon>Eukaryota</taxon>
        <taxon>Viridiplantae</taxon>
        <taxon>Chlorophyta</taxon>
        <taxon>Pyramimonadophyceae</taxon>
        <taxon>Pyramimonadales</taxon>
        <taxon>Pyramimonadaceae</taxon>
        <taxon>Cymbomonas</taxon>
    </lineage>
</organism>